<dbReference type="Proteomes" id="UP000593892">
    <property type="component" value="Chromosome"/>
</dbReference>
<gene>
    <name evidence="3" type="ORF">IRI77_29020</name>
</gene>
<evidence type="ECO:0000259" key="2">
    <source>
        <dbReference type="SMART" id="SM01321"/>
    </source>
</evidence>
<dbReference type="PANTHER" id="PTHR34322">
    <property type="entry name" value="TRANSPOSASE, Y1_TNP DOMAIN-CONTAINING"/>
    <property type="match status" value="1"/>
</dbReference>
<dbReference type="GO" id="GO:0006313">
    <property type="term" value="P:DNA transposition"/>
    <property type="evidence" value="ECO:0007669"/>
    <property type="project" value="InterPro"/>
</dbReference>
<reference evidence="3 4" key="1">
    <citation type="submission" date="2020-10" db="EMBL/GenBank/DDBJ databases">
        <title>Complete genome sequence of Paludibaculum fermentans P105T, a facultatively anaerobic acidobacterium capable of dissimilatory Fe(III) reduction.</title>
        <authorList>
            <person name="Dedysh S.N."/>
            <person name="Beletsky A.V."/>
            <person name="Kulichevskaya I.S."/>
            <person name="Mardanov A.V."/>
            <person name="Ravin N.V."/>
        </authorList>
    </citation>
    <scope>NUCLEOTIDE SEQUENCE [LARGE SCALE GENOMIC DNA]</scope>
    <source>
        <strain evidence="3 4">P105</strain>
    </source>
</reference>
<dbReference type="Gene3D" id="3.30.70.1290">
    <property type="entry name" value="Transposase IS200-like"/>
    <property type="match status" value="1"/>
</dbReference>
<dbReference type="GO" id="GO:0004803">
    <property type="term" value="F:transposase activity"/>
    <property type="evidence" value="ECO:0007669"/>
    <property type="project" value="InterPro"/>
</dbReference>
<dbReference type="PANTHER" id="PTHR34322:SF2">
    <property type="entry name" value="TRANSPOSASE IS200-LIKE DOMAIN-CONTAINING PROTEIN"/>
    <property type="match status" value="1"/>
</dbReference>
<proteinExistence type="predicted"/>
<dbReference type="AlphaFoldDB" id="A0A7S7NNC1"/>
<keyword evidence="4" id="KW-1185">Reference proteome</keyword>
<dbReference type="InterPro" id="IPR036515">
    <property type="entry name" value="Transposase_17_sf"/>
</dbReference>
<evidence type="ECO:0000313" key="3">
    <source>
        <dbReference type="EMBL" id="QOY86793.1"/>
    </source>
</evidence>
<dbReference type="KEGG" id="pfer:IRI77_29020"/>
<sequence length="175" mass="20110">MPNHIHLIAVPPEEDSLAVLFRRVHGRFAQYFTARRSRCGHLWQNRFYSCPMRPAHLWTAIRYVESNPMRAGLAEQPVDYEWSSAEAHLSGHDRRRLLDMEFFRQSRGVENWLQLLGMPVPEADYRLLRKSTHAGQALGDESFLESIRFQQQARKPMTGAVASDHPGEELTLAAG</sequence>
<feature type="region of interest" description="Disordered" evidence="1">
    <location>
        <begin position="156"/>
        <end position="175"/>
    </location>
</feature>
<organism evidence="3 4">
    <name type="scientific">Paludibaculum fermentans</name>
    <dbReference type="NCBI Taxonomy" id="1473598"/>
    <lineage>
        <taxon>Bacteria</taxon>
        <taxon>Pseudomonadati</taxon>
        <taxon>Acidobacteriota</taxon>
        <taxon>Terriglobia</taxon>
        <taxon>Bryobacterales</taxon>
        <taxon>Bryobacteraceae</taxon>
        <taxon>Paludibaculum</taxon>
    </lineage>
</organism>
<feature type="domain" description="Transposase IS200-like" evidence="2">
    <location>
        <begin position="1"/>
        <end position="67"/>
    </location>
</feature>
<dbReference type="EMBL" id="CP063849">
    <property type="protein sequence ID" value="QOY86793.1"/>
    <property type="molecule type" value="Genomic_DNA"/>
</dbReference>
<evidence type="ECO:0000313" key="4">
    <source>
        <dbReference type="Proteomes" id="UP000593892"/>
    </source>
</evidence>
<accession>A0A7S7NNC1</accession>
<evidence type="ECO:0000256" key="1">
    <source>
        <dbReference type="SAM" id="MobiDB-lite"/>
    </source>
</evidence>
<dbReference type="InterPro" id="IPR002686">
    <property type="entry name" value="Transposase_17"/>
</dbReference>
<dbReference type="SUPFAM" id="SSF143422">
    <property type="entry name" value="Transposase IS200-like"/>
    <property type="match status" value="1"/>
</dbReference>
<dbReference type="SMART" id="SM01321">
    <property type="entry name" value="Y1_Tnp"/>
    <property type="match status" value="1"/>
</dbReference>
<dbReference type="GO" id="GO:0003677">
    <property type="term" value="F:DNA binding"/>
    <property type="evidence" value="ECO:0007669"/>
    <property type="project" value="InterPro"/>
</dbReference>
<protein>
    <submittedName>
        <fullName evidence="3">Transposase</fullName>
    </submittedName>
</protein>
<name>A0A7S7NNC1_PALFE</name>